<evidence type="ECO:0000256" key="11">
    <source>
        <dbReference type="ARBA" id="ARBA00023136"/>
    </source>
</evidence>
<evidence type="ECO:0000256" key="2">
    <source>
        <dbReference type="ARBA" id="ARBA00006375"/>
    </source>
</evidence>
<dbReference type="GO" id="GO:1990544">
    <property type="term" value="P:mitochondrial ATP transmembrane transport"/>
    <property type="evidence" value="ECO:0007669"/>
    <property type="project" value="InterPro"/>
</dbReference>
<feature type="repeat" description="Solcar" evidence="14">
    <location>
        <begin position="128"/>
        <end position="217"/>
    </location>
</feature>
<comment type="similarity">
    <text evidence="2 15">Belongs to the mitochondrial carrier (TC 2.A.29) family.</text>
</comment>
<dbReference type="PROSITE" id="PS50920">
    <property type="entry name" value="SOLCAR"/>
    <property type="match status" value="3"/>
</dbReference>
<comment type="subcellular location">
    <subcellularLocation>
        <location evidence="1">Mitochondrion inner membrane</location>
        <topology evidence="1">Multi-pass membrane protein</topology>
    </subcellularLocation>
</comment>
<dbReference type="AlphaFoldDB" id="A0AAE9J2P2"/>
<dbReference type="PRINTS" id="PR00926">
    <property type="entry name" value="MITOCARRIER"/>
</dbReference>
<keyword evidence="9 16" id="KW-1133">Transmembrane helix</keyword>
<dbReference type="Proteomes" id="UP000829354">
    <property type="component" value="Chromosome I"/>
</dbReference>
<feature type="repeat" description="Solcar" evidence="14">
    <location>
        <begin position="225"/>
        <end position="312"/>
    </location>
</feature>
<keyword evidence="11 14" id="KW-0472">Membrane</keyword>
<keyword evidence="6 14" id="KW-0812">Transmembrane</keyword>
<keyword evidence="8" id="KW-0999">Mitochondrion inner membrane</keyword>
<evidence type="ECO:0000256" key="1">
    <source>
        <dbReference type="ARBA" id="ARBA00004448"/>
    </source>
</evidence>
<evidence type="ECO:0008006" key="19">
    <source>
        <dbReference type="Google" id="ProtNLM"/>
    </source>
</evidence>
<dbReference type="GO" id="GO:0005743">
    <property type="term" value="C:mitochondrial inner membrane"/>
    <property type="evidence" value="ECO:0007669"/>
    <property type="project" value="UniProtKB-SubCell"/>
</dbReference>
<evidence type="ECO:0000313" key="17">
    <source>
        <dbReference type="EMBL" id="UMM11947.1"/>
    </source>
</evidence>
<feature type="transmembrane region" description="Helical" evidence="16">
    <location>
        <begin position="228"/>
        <end position="248"/>
    </location>
</feature>
<dbReference type="GO" id="GO:0140021">
    <property type="term" value="P:mitochondrial ADP transmembrane transport"/>
    <property type="evidence" value="ECO:0007669"/>
    <property type="project" value="InterPro"/>
</dbReference>
<dbReference type="EMBL" id="CP092620">
    <property type="protein sequence ID" value="UMM11947.1"/>
    <property type="molecule type" value="Genomic_DNA"/>
</dbReference>
<evidence type="ECO:0000256" key="14">
    <source>
        <dbReference type="PROSITE-ProRule" id="PRU00282"/>
    </source>
</evidence>
<evidence type="ECO:0000256" key="15">
    <source>
        <dbReference type="RuleBase" id="RU000488"/>
    </source>
</evidence>
<reference evidence="17 18" key="1">
    <citation type="submission" date="2022-04" db="EMBL/GenBank/DDBJ databases">
        <title>Chromosome-level reference genomes for two strains of Caenorhabditis briggsae: an improved platform for comparative genomics.</title>
        <authorList>
            <person name="Stevens L."/>
            <person name="Andersen E."/>
        </authorList>
    </citation>
    <scope>NUCLEOTIDE SEQUENCE [LARGE SCALE GENOMIC DNA]</scope>
    <source>
        <strain evidence="17">VX34</strain>
        <tissue evidence="17">Whole-organism</tissue>
    </source>
</reference>
<evidence type="ECO:0000256" key="9">
    <source>
        <dbReference type="ARBA" id="ARBA00022989"/>
    </source>
</evidence>
<evidence type="ECO:0000256" key="10">
    <source>
        <dbReference type="ARBA" id="ARBA00023128"/>
    </source>
</evidence>
<keyword evidence="5" id="KW-0050">Antiport</keyword>
<dbReference type="InterPro" id="IPR023395">
    <property type="entry name" value="MCP_dom_sf"/>
</dbReference>
<feature type="repeat" description="Solcar" evidence="14">
    <location>
        <begin position="23"/>
        <end position="115"/>
    </location>
</feature>
<dbReference type="Pfam" id="PF21646">
    <property type="entry name" value="ACTMAP-like_C"/>
    <property type="match status" value="1"/>
</dbReference>
<comment type="function">
    <text evidence="13">ADP:ATP antiporter that mediates import of ADP into the mitochondrial matrix for ATP synthesis, and export of ATP out to fuel the cell. Cycles between the cytoplasmic-open state (c-state) and the matrix-open state (m-state): operates by the alternating access mechanism with a single substrate-binding site intermittently exposed to either the cytosolic (c-state) or matrix (m-state) side of the inner mitochondrial membrane.</text>
</comment>
<gene>
    <name evidence="17" type="ORF">L5515_000969</name>
</gene>
<keyword evidence="18" id="KW-1185">Reference proteome</keyword>
<evidence type="ECO:0000256" key="6">
    <source>
        <dbReference type="ARBA" id="ARBA00022692"/>
    </source>
</evidence>
<evidence type="ECO:0000256" key="7">
    <source>
        <dbReference type="ARBA" id="ARBA00022737"/>
    </source>
</evidence>
<evidence type="ECO:0000256" key="16">
    <source>
        <dbReference type="SAM" id="Phobius"/>
    </source>
</evidence>
<proteinExistence type="inferred from homology"/>
<dbReference type="Gene3D" id="3.90.70.10">
    <property type="entry name" value="Cysteine proteinases"/>
    <property type="match status" value="1"/>
</dbReference>
<evidence type="ECO:0000256" key="8">
    <source>
        <dbReference type="ARBA" id="ARBA00022792"/>
    </source>
</evidence>
<comment type="catalytic activity">
    <reaction evidence="12">
        <text>ADP(in) + ATP(out) = ADP(out) + ATP(in)</text>
        <dbReference type="Rhea" id="RHEA:34999"/>
        <dbReference type="ChEBI" id="CHEBI:30616"/>
        <dbReference type="ChEBI" id="CHEBI:456216"/>
    </reaction>
    <physiologicalReaction direction="left-to-right" evidence="12">
        <dbReference type="Rhea" id="RHEA:35000"/>
    </physiologicalReaction>
</comment>
<keyword evidence="10" id="KW-0496">Mitochondrion</keyword>
<dbReference type="InterPro" id="IPR002067">
    <property type="entry name" value="MCP"/>
</dbReference>
<dbReference type="GO" id="GO:0005471">
    <property type="term" value="F:ATP:ADP antiporter activity"/>
    <property type="evidence" value="ECO:0007669"/>
    <property type="project" value="InterPro"/>
</dbReference>
<organism evidence="17 18">
    <name type="scientific">Caenorhabditis briggsae</name>
    <dbReference type="NCBI Taxonomy" id="6238"/>
    <lineage>
        <taxon>Eukaryota</taxon>
        <taxon>Metazoa</taxon>
        <taxon>Ecdysozoa</taxon>
        <taxon>Nematoda</taxon>
        <taxon>Chromadorea</taxon>
        <taxon>Rhabditida</taxon>
        <taxon>Rhabditina</taxon>
        <taxon>Rhabditomorpha</taxon>
        <taxon>Rhabditoidea</taxon>
        <taxon>Rhabditidae</taxon>
        <taxon>Peloderinae</taxon>
        <taxon>Caenorhabditis</taxon>
    </lineage>
</organism>
<dbReference type="Gene3D" id="1.50.40.10">
    <property type="entry name" value="Mitochondrial carrier domain"/>
    <property type="match status" value="1"/>
</dbReference>
<sequence>MSGGGDSKPVEKKKDEKKGFDTRKFLIDLASGGTAAAVSKTAVAPIERVKLLLQVQDASQTITADKRYKGIVDVLVRVPKEQGYAALWRGNLANVIRYFPTQALNFAFKDTYKNMFQKGLDKKKDFWKFFAGNLASGGAAGATSLCFVYPLDFARTRLAADVGKGNEREFKGLADCLVKIAKSDGPIGLYRGFFVSVQGIIIYRAAYFGMFDTAKMVFTSDGKKLNFFAAWAIAQVVTVGSGILSYPWDTVRRRMMMQSGRKDVLYKNTLDCAVKIIKNEGMSAMFKGALSNVFRGTGGALVLAIYDEIQNMDNNTFSFESLPPITQIRLTSFTGECGGRVCLNTSKITPQQQNGPTCGLVALSMCLEHFGVKTSAETILEKAKSMNFTKQGEMYSAHYLADLTNHFLPNSANAREMPNAKEFTDAIGEGKHILVAYDCGPNFQPVYVKGHSAHWLLACGFVEKKEDNGFVETRESVADPSEIAIIGYQGKSKNLNVFPFNDIIASNAQLFEAGSKRDPSEYIIPDPSDLSEIRNRVIEIGINS</sequence>
<comment type="subunit">
    <text evidence="3">Monomer.</text>
</comment>
<evidence type="ECO:0000256" key="12">
    <source>
        <dbReference type="ARBA" id="ARBA00024143"/>
    </source>
</evidence>
<name>A0AAE9J2P2_CAEBR</name>
<accession>A0AAE9J2P2</accession>
<dbReference type="SUPFAM" id="SSF103506">
    <property type="entry name" value="Mitochondrial carrier"/>
    <property type="match status" value="1"/>
</dbReference>
<dbReference type="InterPro" id="IPR002113">
    <property type="entry name" value="ADT_euk_type"/>
</dbReference>
<feature type="transmembrane region" description="Helical" evidence="16">
    <location>
        <begin position="189"/>
        <end position="208"/>
    </location>
</feature>
<dbReference type="PRINTS" id="PR00927">
    <property type="entry name" value="ADPTRNSLCASE"/>
</dbReference>
<dbReference type="PANTHER" id="PTHR45635">
    <property type="entry name" value="ADP,ATP CARRIER PROTEIN 1-RELATED-RELATED"/>
    <property type="match status" value="1"/>
</dbReference>
<dbReference type="Pfam" id="PF00153">
    <property type="entry name" value="Mito_carr"/>
    <property type="match status" value="3"/>
</dbReference>
<dbReference type="PANTHER" id="PTHR45635:SF14">
    <property type="entry name" value="ADP_ATP TRANSLOCASE"/>
    <property type="match status" value="1"/>
</dbReference>
<evidence type="ECO:0000256" key="4">
    <source>
        <dbReference type="ARBA" id="ARBA00022448"/>
    </source>
</evidence>
<evidence type="ECO:0000313" key="18">
    <source>
        <dbReference type="Proteomes" id="UP000829354"/>
    </source>
</evidence>
<keyword evidence="7" id="KW-0677">Repeat</keyword>
<dbReference type="FunFam" id="1.50.40.10:FF:000002">
    <property type="entry name" value="Putative ADP/ATP translocase 2-like"/>
    <property type="match status" value="1"/>
</dbReference>
<dbReference type="InterPro" id="IPR018108">
    <property type="entry name" value="MCP_transmembrane"/>
</dbReference>
<protein>
    <recommendedName>
        <fullName evidence="19">ADP,ATP carrier protein</fullName>
    </recommendedName>
</protein>
<evidence type="ECO:0000256" key="13">
    <source>
        <dbReference type="ARBA" id="ARBA00045250"/>
    </source>
</evidence>
<keyword evidence="4 15" id="KW-0813">Transport</keyword>
<evidence type="ECO:0000256" key="3">
    <source>
        <dbReference type="ARBA" id="ARBA00011245"/>
    </source>
</evidence>
<evidence type="ECO:0000256" key="5">
    <source>
        <dbReference type="ARBA" id="ARBA00022449"/>
    </source>
</evidence>